<name>A0A1F5VX67_9BACT</name>
<feature type="domain" description="ABC transporter" evidence="4">
    <location>
        <begin position="12"/>
        <end position="255"/>
    </location>
</feature>
<sequence>MSDTTHQYEKIIEFKEVSKVWNPGTSKAFTALKDLNFVIEDLPGKGELITILGPSGCGKSTLLNLLAGFQETLPVTSGEILLWGKPITGPGIDRGMVFQKYSSFPHLTIIDNVRFGLDINRIFLALSEEEIEKRTRDWIKKVGLSGHENKYPHQLSGGQQQRVALARSLVLKPRILLMDEPFSALDEPTRLEMQLLLVDLWKEIEATVILVTHSIVEAVYLGDMVWLFSKSPGRIVKIFKDLIKPIPGMPPMEFQKKKEFTDAVDNVAEEFRKIEQGNQ</sequence>
<evidence type="ECO:0000256" key="2">
    <source>
        <dbReference type="ARBA" id="ARBA00022741"/>
    </source>
</evidence>
<evidence type="ECO:0000313" key="6">
    <source>
        <dbReference type="Proteomes" id="UP000178943"/>
    </source>
</evidence>
<dbReference type="PANTHER" id="PTHR42781:SF8">
    <property type="entry name" value="BICARBONATE TRANSPORT ATP-BINDING PROTEIN CMPC"/>
    <property type="match status" value="1"/>
</dbReference>
<dbReference type="Gene3D" id="3.40.50.300">
    <property type="entry name" value="P-loop containing nucleotide triphosphate hydrolases"/>
    <property type="match status" value="1"/>
</dbReference>
<dbReference type="PROSITE" id="PS00211">
    <property type="entry name" value="ABC_TRANSPORTER_1"/>
    <property type="match status" value="1"/>
</dbReference>
<dbReference type="InterPro" id="IPR003439">
    <property type="entry name" value="ABC_transporter-like_ATP-bd"/>
</dbReference>
<dbReference type="InterPro" id="IPR050093">
    <property type="entry name" value="ABC_SmlMolc_Importer"/>
</dbReference>
<organism evidence="5 6">
    <name type="scientific">Candidatus Fischerbacteria bacterium RBG_13_37_8</name>
    <dbReference type="NCBI Taxonomy" id="1817863"/>
    <lineage>
        <taxon>Bacteria</taxon>
        <taxon>Candidatus Fischeribacteriota</taxon>
    </lineage>
</organism>
<accession>A0A1F5VX67</accession>
<dbReference type="SUPFAM" id="SSF52540">
    <property type="entry name" value="P-loop containing nucleoside triphosphate hydrolases"/>
    <property type="match status" value="1"/>
</dbReference>
<dbReference type="GO" id="GO:0016887">
    <property type="term" value="F:ATP hydrolysis activity"/>
    <property type="evidence" value="ECO:0007669"/>
    <property type="project" value="InterPro"/>
</dbReference>
<keyword evidence="3" id="KW-0067">ATP-binding</keyword>
<evidence type="ECO:0000256" key="3">
    <source>
        <dbReference type="ARBA" id="ARBA00022840"/>
    </source>
</evidence>
<dbReference type="STRING" id="1817863.A2Y62_21980"/>
<protein>
    <recommendedName>
        <fullName evidence="4">ABC transporter domain-containing protein</fullName>
    </recommendedName>
</protein>
<dbReference type="CDD" id="cd03293">
    <property type="entry name" value="ABC_NrtD_SsuB_transporters"/>
    <property type="match status" value="1"/>
</dbReference>
<dbReference type="PANTHER" id="PTHR42781">
    <property type="entry name" value="SPERMIDINE/PUTRESCINE IMPORT ATP-BINDING PROTEIN POTA"/>
    <property type="match status" value="1"/>
</dbReference>
<proteinExistence type="predicted"/>
<dbReference type="InterPro" id="IPR027417">
    <property type="entry name" value="P-loop_NTPase"/>
</dbReference>
<evidence type="ECO:0000313" key="5">
    <source>
        <dbReference type="EMBL" id="OGF67970.1"/>
    </source>
</evidence>
<dbReference type="Pfam" id="PF00005">
    <property type="entry name" value="ABC_tran"/>
    <property type="match status" value="1"/>
</dbReference>
<dbReference type="AlphaFoldDB" id="A0A1F5VX67"/>
<dbReference type="InterPro" id="IPR003593">
    <property type="entry name" value="AAA+_ATPase"/>
</dbReference>
<dbReference type="InterPro" id="IPR017871">
    <property type="entry name" value="ABC_transporter-like_CS"/>
</dbReference>
<dbReference type="Proteomes" id="UP000178943">
    <property type="component" value="Unassembled WGS sequence"/>
</dbReference>
<keyword evidence="2" id="KW-0547">Nucleotide-binding</keyword>
<dbReference type="SMART" id="SM00382">
    <property type="entry name" value="AAA"/>
    <property type="match status" value="1"/>
</dbReference>
<reference evidence="5 6" key="1">
    <citation type="journal article" date="2016" name="Nat. Commun.">
        <title>Thousands of microbial genomes shed light on interconnected biogeochemical processes in an aquifer system.</title>
        <authorList>
            <person name="Anantharaman K."/>
            <person name="Brown C.T."/>
            <person name="Hug L.A."/>
            <person name="Sharon I."/>
            <person name="Castelle C.J."/>
            <person name="Probst A.J."/>
            <person name="Thomas B.C."/>
            <person name="Singh A."/>
            <person name="Wilkins M.J."/>
            <person name="Karaoz U."/>
            <person name="Brodie E.L."/>
            <person name="Williams K.H."/>
            <person name="Hubbard S.S."/>
            <person name="Banfield J.F."/>
        </authorList>
    </citation>
    <scope>NUCLEOTIDE SEQUENCE [LARGE SCALE GENOMIC DNA]</scope>
</reference>
<gene>
    <name evidence="5" type="ORF">A2Y62_21980</name>
</gene>
<dbReference type="GO" id="GO:0005524">
    <property type="term" value="F:ATP binding"/>
    <property type="evidence" value="ECO:0007669"/>
    <property type="project" value="UniProtKB-KW"/>
</dbReference>
<evidence type="ECO:0000259" key="4">
    <source>
        <dbReference type="PROSITE" id="PS50893"/>
    </source>
</evidence>
<keyword evidence="1" id="KW-0813">Transport</keyword>
<evidence type="ECO:0000256" key="1">
    <source>
        <dbReference type="ARBA" id="ARBA00022448"/>
    </source>
</evidence>
<comment type="caution">
    <text evidence="5">The sequence shown here is derived from an EMBL/GenBank/DDBJ whole genome shotgun (WGS) entry which is preliminary data.</text>
</comment>
<dbReference type="EMBL" id="MFGW01000036">
    <property type="protein sequence ID" value="OGF67970.1"/>
    <property type="molecule type" value="Genomic_DNA"/>
</dbReference>
<dbReference type="PROSITE" id="PS50893">
    <property type="entry name" value="ABC_TRANSPORTER_2"/>
    <property type="match status" value="1"/>
</dbReference>